<dbReference type="eggNOG" id="ENOG502ZQEU">
    <property type="taxonomic scope" value="Bacteria"/>
</dbReference>
<gene>
    <name evidence="1" type="ORF">HGR_10872</name>
</gene>
<protein>
    <submittedName>
        <fullName evidence="1">Uncharacterized protein</fullName>
    </submittedName>
</protein>
<proteinExistence type="predicted"/>
<comment type="caution">
    <text evidence="1">The sequence shown here is derived from an EMBL/GenBank/DDBJ whole genome shotgun (WGS) entry which is preliminary data.</text>
</comment>
<sequence length="102" mass="11986">MLPVKIRSLVVELRDRTEKGLITWNYDDENSTVTTDQLRFIFSINYRFDEVEEVGCFNIKHVDKSSRKAHFFSTAQFHGDYELVRTLFDSGQSSNLELDLDF</sequence>
<dbReference type="EMBL" id="AEGR01000062">
    <property type="protein sequence ID" value="EGI76520.1"/>
    <property type="molecule type" value="Genomic_DNA"/>
</dbReference>
<evidence type="ECO:0000313" key="2">
    <source>
        <dbReference type="Proteomes" id="UP000016368"/>
    </source>
</evidence>
<reference evidence="1 2" key="1">
    <citation type="journal article" date="2011" name="EMBO J.">
        <title>Structural diversity of bacterial flagellar motors.</title>
        <authorList>
            <person name="Chen S."/>
            <person name="Beeby M."/>
            <person name="Murphy G.E."/>
            <person name="Leadbetter J.R."/>
            <person name="Hendrixson D.R."/>
            <person name="Briegel A."/>
            <person name="Li Z."/>
            <person name="Shi J."/>
            <person name="Tocheva E.I."/>
            <person name="Muller A."/>
            <person name="Dobro M.J."/>
            <person name="Jensen G.J."/>
        </authorList>
    </citation>
    <scope>NUCLEOTIDE SEQUENCE [LARGE SCALE GENOMIC DNA]</scope>
    <source>
        <strain evidence="1 2">ATCC 19624</strain>
    </source>
</reference>
<dbReference type="Proteomes" id="UP000016368">
    <property type="component" value="Unassembled WGS sequence"/>
</dbReference>
<accession>F3KUP0</accession>
<keyword evidence="2" id="KW-1185">Reference proteome</keyword>
<organism evidence="1 2">
    <name type="scientific">Hylemonella gracilis ATCC 19624</name>
    <dbReference type="NCBI Taxonomy" id="887062"/>
    <lineage>
        <taxon>Bacteria</taxon>
        <taxon>Pseudomonadati</taxon>
        <taxon>Pseudomonadota</taxon>
        <taxon>Betaproteobacteria</taxon>
        <taxon>Burkholderiales</taxon>
        <taxon>Comamonadaceae</taxon>
        <taxon>Hylemonella</taxon>
    </lineage>
</organism>
<dbReference type="AlphaFoldDB" id="F3KUP0"/>
<name>F3KUP0_9BURK</name>
<evidence type="ECO:0000313" key="1">
    <source>
        <dbReference type="EMBL" id="EGI76520.1"/>
    </source>
</evidence>